<evidence type="ECO:0000313" key="3">
    <source>
        <dbReference type="Proteomes" id="UP000265515"/>
    </source>
</evidence>
<dbReference type="AlphaFoldDB" id="A0A388K3L5"/>
<accession>A0A388K3L5</accession>
<reference evidence="2 3" key="1">
    <citation type="journal article" date="2018" name="Cell">
        <title>The Chara Genome: Secondary Complexity and Implications for Plant Terrestrialization.</title>
        <authorList>
            <person name="Nishiyama T."/>
            <person name="Sakayama H."/>
            <person name="Vries J.D."/>
            <person name="Buschmann H."/>
            <person name="Saint-Marcoux D."/>
            <person name="Ullrich K.K."/>
            <person name="Haas F.B."/>
            <person name="Vanderstraeten L."/>
            <person name="Becker D."/>
            <person name="Lang D."/>
            <person name="Vosolsobe S."/>
            <person name="Rombauts S."/>
            <person name="Wilhelmsson P.K.I."/>
            <person name="Janitza P."/>
            <person name="Kern R."/>
            <person name="Heyl A."/>
            <person name="Rumpler F."/>
            <person name="Villalobos L.I.A.C."/>
            <person name="Clay J.M."/>
            <person name="Skokan R."/>
            <person name="Toyoda A."/>
            <person name="Suzuki Y."/>
            <person name="Kagoshima H."/>
            <person name="Schijlen E."/>
            <person name="Tajeshwar N."/>
            <person name="Catarino B."/>
            <person name="Hetherington A.J."/>
            <person name="Saltykova A."/>
            <person name="Bonnot C."/>
            <person name="Breuninger H."/>
            <person name="Symeonidi A."/>
            <person name="Radhakrishnan G.V."/>
            <person name="Van Nieuwerburgh F."/>
            <person name="Deforce D."/>
            <person name="Chang C."/>
            <person name="Karol K.G."/>
            <person name="Hedrich R."/>
            <person name="Ulvskov P."/>
            <person name="Glockner G."/>
            <person name="Delwiche C.F."/>
            <person name="Petrasek J."/>
            <person name="Van de Peer Y."/>
            <person name="Friml J."/>
            <person name="Beilby M."/>
            <person name="Dolan L."/>
            <person name="Kohara Y."/>
            <person name="Sugano S."/>
            <person name="Fujiyama A."/>
            <person name="Delaux P.-M."/>
            <person name="Quint M."/>
            <person name="TheiBen G."/>
            <person name="Hagemann M."/>
            <person name="Harholt J."/>
            <person name="Dunand C."/>
            <person name="Zachgo S."/>
            <person name="Langdale J."/>
            <person name="Maumus F."/>
            <person name="Straeten D.V.D."/>
            <person name="Gould S.B."/>
            <person name="Rensing S.A."/>
        </authorList>
    </citation>
    <scope>NUCLEOTIDE SEQUENCE [LARGE SCALE GENOMIC DNA]</scope>
    <source>
        <strain evidence="2 3">S276</strain>
    </source>
</reference>
<dbReference type="Gene3D" id="3.90.550.10">
    <property type="entry name" value="Spore Coat Polysaccharide Biosynthesis Protein SpsA, Chain A"/>
    <property type="match status" value="1"/>
</dbReference>
<sequence>MVAIGSSAVDGRSDHDSTMENGRGSALFGLSSNPLLDNDSVDRKFNGYVIHEDSPPADLLKELEQVGQAHLVSYWSKLNPTKRRALLSDIQNVDFRRVNLIFNQSTSHGV</sequence>
<dbReference type="EMBL" id="BFEA01000052">
    <property type="protein sequence ID" value="GBG64654.1"/>
    <property type="molecule type" value="Genomic_DNA"/>
</dbReference>
<comment type="caution">
    <text evidence="2">The sequence shown here is derived from an EMBL/GenBank/DDBJ whole genome shotgun (WGS) entry which is preliminary data.</text>
</comment>
<keyword evidence="3" id="KW-1185">Reference proteome</keyword>
<evidence type="ECO:0000256" key="1">
    <source>
        <dbReference type="SAM" id="MobiDB-lite"/>
    </source>
</evidence>
<evidence type="ECO:0000313" key="2">
    <source>
        <dbReference type="EMBL" id="GBG64654.1"/>
    </source>
</evidence>
<dbReference type="SUPFAM" id="SSF53448">
    <property type="entry name" value="Nucleotide-diphospho-sugar transferases"/>
    <property type="match status" value="1"/>
</dbReference>
<organism evidence="2 3">
    <name type="scientific">Chara braunii</name>
    <name type="common">Braun's stonewort</name>
    <dbReference type="NCBI Taxonomy" id="69332"/>
    <lineage>
        <taxon>Eukaryota</taxon>
        <taxon>Viridiplantae</taxon>
        <taxon>Streptophyta</taxon>
        <taxon>Charophyceae</taxon>
        <taxon>Charales</taxon>
        <taxon>Characeae</taxon>
        <taxon>Chara</taxon>
    </lineage>
</organism>
<name>A0A388K3L5_CHABU</name>
<proteinExistence type="predicted"/>
<gene>
    <name evidence="2" type="ORF">CBR_g45709</name>
</gene>
<protein>
    <submittedName>
        <fullName evidence="2">Uncharacterized protein</fullName>
    </submittedName>
</protein>
<dbReference type="Proteomes" id="UP000265515">
    <property type="component" value="Unassembled WGS sequence"/>
</dbReference>
<dbReference type="InterPro" id="IPR029044">
    <property type="entry name" value="Nucleotide-diphossugar_trans"/>
</dbReference>
<dbReference type="Gramene" id="GBG64654">
    <property type="protein sequence ID" value="GBG64654"/>
    <property type="gene ID" value="CBR_g45709"/>
</dbReference>
<feature type="region of interest" description="Disordered" evidence="1">
    <location>
        <begin position="1"/>
        <end position="29"/>
    </location>
</feature>